<proteinExistence type="predicted"/>
<dbReference type="PANTHER" id="PTHR45586">
    <property type="entry name" value="TPR REPEAT-CONTAINING PROTEIN PA4667"/>
    <property type="match status" value="1"/>
</dbReference>
<dbReference type="PANTHER" id="PTHR45586:SF1">
    <property type="entry name" value="LIPOPOLYSACCHARIDE ASSEMBLY PROTEIN B"/>
    <property type="match status" value="1"/>
</dbReference>
<evidence type="ECO:0000313" key="3">
    <source>
        <dbReference type="EMBL" id="MBP2327378.1"/>
    </source>
</evidence>
<keyword evidence="4" id="KW-1185">Reference proteome</keyword>
<accession>A0ABS4TSJ8</accession>
<dbReference type="Proteomes" id="UP001519332">
    <property type="component" value="Unassembled WGS sequence"/>
</dbReference>
<dbReference type="EMBL" id="JAGINW010000001">
    <property type="protein sequence ID" value="MBP2327378.1"/>
    <property type="molecule type" value="Genomic_DNA"/>
</dbReference>
<evidence type="ECO:0000256" key="2">
    <source>
        <dbReference type="ARBA" id="ARBA00022803"/>
    </source>
</evidence>
<organism evidence="3 4">
    <name type="scientific">Kibdelosporangium banguiense</name>
    <dbReference type="NCBI Taxonomy" id="1365924"/>
    <lineage>
        <taxon>Bacteria</taxon>
        <taxon>Bacillati</taxon>
        <taxon>Actinomycetota</taxon>
        <taxon>Actinomycetes</taxon>
        <taxon>Pseudonocardiales</taxon>
        <taxon>Pseudonocardiaceae</taxon>
        <taxon>Kibdelosporangium</taxon>
    </lineage>
</organism>
<evidence type="ECO:0000313" key="4">
    <source>
        <dbReference type="Proteomes" id="UP001519332"/>
    </source>
</evidence>
<name>A0ABS4TSJ8_9PSEU</name>
<dbReference type="SUPFAM" id="SSF48452">
    <property type="entry name" value="TPR-like"/>
    <property type="match status" value="2"/>
</dbReference>
<gene>
    <name evidence="3" type="ORF">JOF56_007763</name>
</gene>
<sequence>MDHEEIDHCSGGQPDAEGEVAVARLVMDSGDLPHALRHLADALALDPRLPDTHEALAEFVARAGGPVQALDYFEDEDGFIGTVAAHAHVCAAAGRWDEAIQMLLTVAAHEPDRQWLDVAWLQRTDLPFDPSALGIALGQMAQRLDDPVDEDEREPLLPALDLLRTAVAQHPGHAMLLWCGSMLGRRLGAFDEAIAWAEKSFQIEPSHQAAMMKGYALRTAGRTEEALAVWQDEIERTPQDLDLYIDVADLLGAMERPEEGLEWAERVVAQDPTHSRAVPTSHGLRYAIDGDVRHLITLADEVRDHPDSYAATVLANHSSSRPWLGVVPDAQEAVINVLRQVLEQNEPSPDVTMSMTLSALEPPSAFLTLHSVFPMANVDVDDVPEPDIRLPSSPVQYTVWSYDGKQARPALPPPTPQVAEAVQRVAMIRWLSPPEAYDAAITLSGLDPVQLMSVLTYPPAPTADELGHILGRHAPHLWVRAVQTWACLGIAHYASDEPWLESQRRVILADLLNGPEDWVTESAAFAMVVTAWVNPDARADVQQFVVRRMLDLIEASRTRDVTILASVCQLVLIIPGLAGEFAALAVDVLASLEAE</sequence>
<keyword evidence="1" id="KW-0677">Repeat</keyword>
<dbReference type="InterPro" id="IPR011990">
    <property type="entry name" value="TPR-like_helical_dom_sf"/>
</dbReference>
<comment type="caution">
    <text evidence="3">The sequence shown here is derived from an EMBL/GenBank/DDBJ whole genome shotgun (WGS) entry which is preliminary data.</text>
</comment>
<dbReference type="InterPro" id="IPR051012">
    <property type="entry name" value="CellSynth/LPSAsmb/PSIAsmb"/>
</dbReference>
<protein>
    <submittedName>
        <fullName evidence="3">Tetratricopeptide (TPR) repeat protein</fullName>
    </submittedName>
</protein>
<dbReference type="Pfam" id="PF13432">
    <property type="entry name" value="TPR_16"/>
    <property type="match status" value="1"/>
</dbReference>
<keyword evidence="2" id="KW-0802">TPR repeat</keyword>
<evidence type="ECO:0000256" key="1">
    <source>
        <dbReference type="ARBA" id="ARBA00022737"/>
    </source>
</evidence>
<dbReference type="RefSeq" id="WP_209644335.1">
    <property type="nucleotide sequence ID" value="NZ_JAGINW010000001.1"/>
</dbReference>
<reference evidence="3 4" key="1">
    <citation type="submission" date="2021-03" db="EMBL/GenBank/DDBJ databases">
        <title>Sequencing the genomes of 1000 actinobacteria strains.</title>
        <authorList>
            <person name="Klenk H.-P."/>
        </authorList>
    </citation>
    <scope>NUCLEOTIDE SEQUENCE [LARGE SCALE GENOMIC DNA]</scope>
    <source>
        <strain evidence="3 4">DSM 46670</strain>
    </source>
</reference>
<dbReference type="Gene3D" id="1.25.40.10">
    <property type="entry name" value="Tetratricopeptide repeat domain"/>
    <property type="match status" value="1"/>
</dbReference>